<protein>
    <submittedName>
        <fullName evidence="1">Uncharacterized protein</fullName>
    </submittedName>
</protein>
<organism evidence="1 2">
    <name type="scientific">Micromonospora craniellae</name>
    <dbReference type="NCBI Taxonomy" id="2294034"/>
    <lineage>
        <taxon>Bacteria</taxon>
        <taxon>Bacillati</taxon>
        <taxon>Actinomycetota</taxon>
        <taxon>Actinomycetes</taxon>
        <taxon>Micromonosporales</taxon>
        <taxon>Micromonosporaceae</taxon>
        <taxon>Micromonospora</taxon>
    </lineage>
</organism>
<evidence type="ECO:0000313" key="2">
    <source>
        <dbReference type="Proteomes" id="UP000262621"/>
    </source>
</evidence>
<name>A0A372FXF0_9ACTN</name>
<proteinExistence type="predicted"/>
<keyword evidence="2" id="KW-1185">Reference proteome</keyword>
<dbReference type="AlphaFoldDB" id="A0A372FXF0"/>
<dbReference type="OrthoDB" id="3383269at2"/>
<sequence length="61" mass="6729">MTDRRYDTERGATELLIGALAGSALPPYRPGWLLLSWDATQRRWLTADLSGPPETATSLDP</sequence>
<accession>A0A372FXF0</accession>
<dbReference type="EMBL" id="QVFU01000016">
    <property type="protein sequence ID" value="RFS45472.1"/>
    <property type="molecule type" value="Genomic_DNA"/>
</dbReference>
<evidence type="ECO:0000313" key="1">
    <source>
        <dbReference type="EMBL" id="RFS45472.1"/>
    </source>
</evidence>
<comment type="caution">
    <text evidence="1">The sequence shown here is derived from an EMBL/GenBank/DDBJ whole genome shotgun (WGS) entry which is preliminary data.</text>
</comment>
<dbReference type="Proteomes" id="UP000262621">
    <property type="component" value="Unassembled WGS sequence"/>
</dbReference>
<reference evidence="1 2" key="1">
    <citation type="submission" date="2018-08" db="EMBL/GenBank/DDBJ databases">
        <title>Verrucosispora craniellae sp. nov., isolated from a marine sponge in the South China Sea.</title>
        <authorList>
            <person name="Li L."/>
            <person name="Lin H.W."/>
        </authorList>
    </citation>
    <scope>NUCLEOTIDE SEQUENCE [LARGE SCALE GENOMIC DNA]</scope>
    <source>
        <strain evidence="1 2">LHW63014</strain>
    </source>
</reference>
<gene>
    <name evidence="1" type="ORF">D0Q02_16395</name>
</gene>